<dbReference type="GO" id="GO:0016020">
    <property type="term" value="C:membrane"/>
    <property type="evidence" value="ECO:0007669"/>
    <property type="project" value="InterPro"/>
</dbReference>
<reference evidence="3 4" key="1">
    <citation type="submission" date="2020-04" db="EMBL/GenBank/DDBJ databases">
        <title>Flammeovirga sp. SR4, a novel species isolated from seawater.</title>
        <authorList>
            <person name="Wang X."/>
        </authorList>
    </citation>
    <scope>NUCLEOTIDE SEQUENCE [LARGE SCALE GENOMIC DNA]</scope>
    <source>
        <strain evidence="3 4">SR4</strain>
    </source>
</reference>
<evidence type="ECO:0000259" key="2">
    <source>
        <dbReference type="Pfam" id="PF00892"/>
    </source>
</evidence>
<dbReference type="PANTHER" id="PTHR22911">
    <property type="entry name" value="ACYL-MALONYL CONDENSING ENZYME-RELATED"/>
    <property type="match status" value="1"/>
</dbReference>
<proteinExistence type="predicted"/>
<feature type="domain" description="EamA" evidence="2">
    <location>
        <begin position="10"/>
        <end position="133"/>
    </location>
</feature>
<keyword evidence="1" id="KW-0472">Membrane</keyword>
<comment type="caution">
    <text evidence="3">The sequence shown here is derived from an EMBL/GenBank/DDBJ whole genome shotgun (WGS) entry which is preliminary data.</text>
</comment>
<feature type="transmembrane region" description="Helical" evidence="1">
    <location>
        <begin position="117"/>
        <end position="135"/>
    </location>
</feature>
<sequence length="303" mass="33490">MINEQIKLHIIVFIWGFTAILGVLIEMDSFQLVFYRTLISALSMGVFMKLRGWEMKVSSKDAIKLILTGSLVALHWILFFTSAKISKVSVCLAGIATTALFTSIIEPLFNKTSIKPYEVILGLFVIIGLYIIFQFEFDHALGLILSLGAAFVGSLFSVLNGKFVKSISSPKITLYEMIGGALTALITLPFLSEGETWLEVPSMMDTFYLLVLSIVCTTIAYAVCVEIQKSLSAFQVNLTVNLEPIYGILLALILFGEKETMSPGFYVGAGIILLSVLSYPVLKKNYNRRSSNRKALHKEAIKG</sequence>
<feature type="transmembrane region" description="Helical" evidence="1">
    <location>
        <begin position="261"/>
        <end position="282"/>
    </location>
</feature>
<feature type="domain" description="EamA" evidence="2">
    <location>
        <begin position="141"/>
        <end position="277"/>
    </location>
</feature>
<evidence type="ECO:0000313" key="3">
    <source>
        <dbReference type="EMBL" id="NLR92467.1"/>
    </source>
</evidence>
<keyword evidence="4" id="KW-1185">Reference proteome</keyword>
<accession>A0A7X8SLS1</accession>
<keyword evidence="1" id="KW-0812">Transmembrane</keyword>
<protein>
    <submittedName>
        <fullName evidence="3">EamA family transporter</fullName>
    </submittedName>
</protein>
<feature type="transmembrane region" description="Helical" evidence="1">
    <location>
        <begin position="62"/>
        <end position="79"/>
    </location>
</feature>
<dbReference type="InterPro" id="IPR037185">
    <property type="entry name" value="EmrE-like"/>
</dbReference>
<dbReference type="Proteomes" id="UP000585050">
    <property type="component" value="Unassembled WGS sequence"/>
</dbReference>
<keyword evidence="1" id="KW-1133">Transmembrane helix</keyword>
<feature type="transmembrane region" description="Helical" evidence="1">
    <location>
        <begin position="141"/>
        <end position="160"/>
    </location>
</feature>
<dbReference type="PANTHER" id="PTHR22911:SF79">
    <property type="entry name" value="MOBA-LIKE NTP TRANSFERASE DOMAIN-CONTAINING PROTEIN"/>
    <property type="match status" value="1"/>
</dbReference>
<dbReference type="AlphaFoldDB" id="A0A7X8SLS1"/>
<gene>
    <name evidence="3" type="ORF">HGP29_14715</name>
</gene>
<dbReference type="EMBL" id="JABAIL010000004">
    <property type="protein sequence ID" value="NLR92467.1"/>
    <property type="molecule type" value="Genomic_DNA"/>
</dbReference>
<dbReference type="Pfam" id="PF00892">
    <property type="entry name" value="EamA"/>
    <property type="match status" value="2"/>
</dbReference>
<evidence type="ECO:0000313" key="4">
    <source>
        <dbReference type="Proteomes" id="UP000585050"/>
    </source>
</evidence>
<dbReference type="SUPFAM" id="SSF103481">
    <property type="entry name" value="Multidrug resistance efflux transporter EmrE"/>
    <property type="match status" value="2"/>
</dbReference>
<dbReference type="RefSeq" id="WP_168883177.1">
    <property type="nucleotide sequence ID" value="NZ_JABAIL010000004.1"/>
</dbReference>
<feature type="transmembrane region" description="Helical" evidence="1">
    <location>
        <begin position="172"/>
        <end position="191"/>
    </location>
</feature>
<organism evidence="3 4">
    <name type="scientific">Flammeovirga agarivorans</name>
    <dbReference type="NCBI Taxonomy" id="2726742"/>
    <lineage>
        <taxon>Bacteria</taxon>
        <taxon>Pseudomonadati</taxon>
        <taxon>Bacteroidota</taxon>
        <taxon>Cytophagia</taxon>
        <taxon>Cytophagales</taxon>
        <taxon>Flammeovirgaceae</taxon>
        <taxon>Flammeovirga</taxon>
    </lineage>
</organism>
<dbReference type="InterPro" id="IPR000620">
    <property type="entry name" value="EamA_dom"/>
</dbReference>
<feature type="transmembrane region" description="Helical" evidence="1">
    <location>
        <begin position="33"/>
        <end position="50"/>
    </location>
</feature>
<name>A0A7X8SLS1_9BACT</name>
<feature type="transmembrane region" description="Helical" evidence="1">
    <location>
        <begin position="85"/>
        <end position="105"/>
    </location>
</feature>
<feature type="transmembrane region" description="Helical" evidence="1">
    <location>
        <begin position="236"/>
        <end position="255"/>
    </location>
</feature>
<evidence type="ECO:0000256" key="1">
    <source>
        <dbReference type="SAM" id="Phobius"/>
    </source>
</evidence>
<feature type="transmembrane region" description="Helical" evidence="1">
    <location>
        <begin position="206"/>
        <end position="224"/>
    </location>
</feature>
<feature type="transmembrane region" description="Helical" evidence="1">
    <location>
        <begin position="7"/>
        <end position="27"/>
    </location>
</feature>